<dbReference type="RefSeq" id="XP_001314658.1">
    <property type="nucleotide sequence ID" value="XM_001314628.1"/>
</dbReference>
<organism evidence="2 3">
    <name type="scientific">Trichomonas vaginalis (strain ATCC PRA-98 / G3)</name>
    <dbReference type="NCBI Taxonomy" id="412133"/>
    <lineage>
        <taxon>Eukaryota</taxon>
        <taxon>Metamonada</taxon>
        <taxon>Parabasalia</taxon>
        <taxon>Trichomonadida</taxon>
        <taxon>Trichomonadidae</taxon>
        <taxon>Trichomonas</taxon>
    </lineage>
</organism>
<proteinExistence type="predicted"/>
<protein>
    <submittedName>
        <fullName evidence="2">Uncharacterized protein</fullName>
    </submittedName>
</protein>
<dbReference type="InParanoid" id="A2EYB6"/>
<sequence length="465" mass="53338">MTSQEVHDATNSEIIRVQYEGFGDLIKLDGKSFTFATLICGKAYKEASNLLREAGIDVPSSQYFYKIQKVILEKAKELAEKSVKNHALQLEPGTVITIDAHFSHVRNADECEFVAMGPKGDIVAKFVIVRSRKGKAGNYTGASCQMESVAADQALQILEDTVGKGIIDFFCHDRDNKSRNIVHKHFPDAVEYQDGFHCKKKFELCWKRLTSNEYAKSDMPIVDSKIFHGIKNRLKIFFNTLLNKHISKEQKLFYWLHAVDHLIGNHSPEYCLHSTKDEEKEHFIWTAGLENENARNHLLEFLKDSGSVFQIVNPDYATHINESYNARSCRFNPKHTNYLSSYEGRTDIATIYHNEGYQGLLELRNLSGIKPIHPILRDSLIEEHKEKKLRSEREKTEEYRSARSERRKARKLIVKGKGDYGNGQDEEIISNESQNSSEIPKYVIAGMPQEKREPFPLPQIHGFQE</sequence>
<gene>
    <name evidence="2" type="ORF">TVAG_054410</name>
</gene>
<dbReference type="VEuPathDB" id="TrichDB:TVAG_054410"/>
<dbReference type="PANTHER" id="PTHR31751:SF7">
    <property type="entry name" value="THAP-TYPE DOMAIN-CONTAINING PROTEIN"/>
    <property type="match status" value="1"/>
</dbReference>
<dbReference type="eggNOG" id="ENOG502SZTM">
    <property type="taxonomic scope" value="Eukaryota"/>
</dbReference>
<dbReference type="PANTHER" id="PTHR31751">
    <property type="entry name" value="SI:CH211-108C17.2-RELATED-RELATED"/>
    <property type="match status" value="1"/>
</dbReference>
<name>A2EYB6_TRIV3</name>
<dbReference type="SMR" id="A2EYB6"/>
<dbReference type="Proteomes" id="UP000001542">
    <property type="component" value="Unassembled WGS sequence"/>
</dbReference>
<dbReference type="KEGG" id="tva:4760180"/>
<dbReference type="AlphaFoldDB" id="A2EYB6"/>
<feature type="compositionally biased region" description="Low complexity" evidence="1">
    <location>
        <begin position="430"/>
        <end position="439"/>
    </location>
</feature>
<evidence type="ECO:0000313" key="2">
    <source>
        <dbReference type="EMBL" id="EAY02343.1"/>
    </source>
</evidence>
<evidence type="ECO:0000313" key="3">
    <source>
        <dbReference type="Proteomes" id="UP000001542"/>
    </source>
</evidence>
<dbReference type="EMBL" id="DS113539">
    <property type="protein sequence ID" value="EAY02343.1"/>
    <property type="molecule type" value="Genomic_DNA"/>
</dbReference>
<evidence type="ECO:0000256" key="1">
    <source>
        <dbReference type="SAM" id="MobiDB-lite"/>
    </source>
</evidence>
<keyword evidence="3" id="KW-1185">Reference proteome</keyword>
<reference evidence="2" key="1">
    <citation type="submission" date="2006-10" db="EMBL/GenBank/DDBJ databases">
        <authorList>
            <person name="Amadeo P."/>
            <person name="Zhao Q."/>
            <person name="Wortman J."/>
            <person name="Fraser-Liggett C."/>
            <person name="Carlton J."/>
        </authorList>
    </citation>
    <scope>NUCLEOTIDE SEQUENCE</scope>
    <source>
        <strain evidence="2">G3</strain>
    </source>
</reference>
<accession>A2EYB6</accession>
<dbReference type="VEuPathDB" id="TrichDB:TVAGG3_0774340"/>
<reference evidence="2" key="2">
    <citation type="journal article" date="2007" name="Science">
        <title>Draft genome sequence of the sexually transmitted pathogen Trichomonas vaginalis.</title>
        <authorList>
            <person name="Carlton J.M."/>
            <person name="Hirt R.P."/>
            <person name="Silva J.C."/>
            <person name="Delcher A.L."/>
            <person name="Schatz M."/>
            <person name="Zhao Q."/>
            <person name="Wortman J.R."/>
            <person name="Bidwell S.L."/>
            <person name="Alsmark U.C.M."/>
            <person name="Besteiro S."/>
            <person name="Sicheritz-Ponten T."/>
            <person name="Noel C.J."/>
            <person name="Dacks J.B."/>
            <person name="Foster P.G."/>
            <person name="Simillion C."/>
            <person name="Van de Peer Y."/>
            <person name="Miranda-Saavedra D."/>
            <person name="Barton G.J."/>
            <person name="Westrop G.D."/>
            <person name="Mueller S."/>
            <person name="Dessi D."/>
            <person name="Fiori P.L."/>
            <person name="Ren Q."/>
            <person name="Paulsen I."/>
            <person name="Zhang H."/>
            <person name="Bastida-Corcuera F.D."/>
            <person name="Simoes-Barbosa A."/>
            <person name="Brown M.T."/>
            <person name="Hayes R.D."/>
            <person name="Mukherjee M."/>
            <person name="Okumura C.Y."/>
            <person name="Schneider R."/>
            <person name="Smith A.J."/>
            <person name="Vanacova S."/>
            <person name="Villalvazo M."/>
            <person name="Haas B.J."/>
            <person name="Pertea M."/>
            <person name="Feldblyum T.V."/>
            <person name="Utterback T.R."/>
            <person name="Shu C.L."/>
            <person name="Osoegawa K."/>
            <person name="de Jong P.J."/>
            <person name="Hrdy I."/>
            <person name="Horvathova L."/>
            <person name="Zubacova Z."/>
            <person name="Dolezal P."/>
            <person name="Malik S.B."/>
            <person name="Logsdon J.M. Jr."/>
            <person name="Henze K."/>
            <person name="Gupta A."/>
            <person name="Wang C.C."/>
            <person name="Dunne R.L."/>
            <person name="Upcroft J.A."/>
            <person name="Upcroft P."/>
            <person name="White O."/>
            <person name="Salzberg S.L."/>
            <person name="Tang P."/>
            <person name="Chiu C.-H."/>
            <person name="Lee Y.-S."/>
            <person name="Embley T.M."/>
            <person name="Coombs G.H."/>
            <person name="Mottram J.C."/>
            <person name="Tachezy J."/>
            <person name="Fraser-Liggett C.M."/>
            <person name="Johnson P.J."/>
        </authorList>
    </citation>
    <scope>NUCLEOTIDE SEQUENCE [LARGE SCALE GENOMIC DNA]</scope>
    <source>
        <strain evidence="2">G3</strain>
    </source>
</reference>
<feature type="region of interest" description="Disordered" evidence="1">
    <location>
        <begin position="413"/>
        <end position="439"/>
    </location>
</feature>